<dbReference type="eggNOG" id="KOG2601">
    <property type="taxonomic scope" value="Eukaryota"/>
</dbReference>
<evidence type="ECO:0000256" key="7">
    <source>
        <dbReference type="RuleBase" id="RU365065"/>
    </source>
</evidence>
<dbReference type="PANTHER" id="PTHR11660">
    <property type="entry name" value="SOLUTE CARRIER FAMILY 40 MEMBER"/>
    <property type="match status" value="1"/>
</dbReference>
<sequence length="397" mass="44029">MRFLSIGQFSETVVQTIFGGYLGRILDKTSRKIAIIIVVLVNNLSVLFSVLAFLGSIYIRKISMISLYTSIFFCAVNRLFLNSEKMILSKDWVLKVLDDDKLSQQNAILTTLDQFLNVLAPIGVGALLSIFGIPETLLIFGVFSIVSFTLKSVLLYLTYQSNKSLHYKRQLSDSESHTSESTSYFNSLKAKKTGVLATYFQQKTIFAAIGMALFSKTVMGFDNLAVGYAKSSSSLSIFTIGMIRSYGSLAGMLGVISYTIMEKRIGLINAGFVGLMVQQVCSIVAVLTIWIPGSPFLENEGHSVLILLIAIATARYGLWCLDLTITHSMQTQVPESERNTVFGFHTALCQALSVPKELLVIFFPEPSQFYLYILSSYTYVTIGQGLFCIYVRKTHGK</sequence>
<gene>
    <name evidence="8" type="ORF">CAEBREN_09710</name>
</gene>
<comment type="function">
    <text evidence="7">May be involved in iron transport and iron homeostasis.</text>
</comment>
<protein>
    <recommendedName>
        <fullName evidence="7">Solute carrier family 40 member</fullName>
    </recommendedName>
</protein>
<feature type="transmembrane region" description="Helical" evidence="7">
    <location>
        <begin position="235"/>
        <end position="260"/>
    </location>
</feature>
<feature type="transmembrane region" description="Helical" evidence="7">
    <location>
        <begin position="303"/>
        <end position="321"/>
    </location>
</feature>
<dbReference type="EMBL" id="GL379787">
    <property type="protein sequence ID" value="EGT30967.1"/>
    <property type="molecule type" value="Genomic_DNA"/>
</dbReference>
<evidence type="ECO:0000256" key="6">
    <source>
        <dbReference type="ARBA" id="ARBA00023136"/>
    </source>
</evidence>
<dbReference type="Pfam" id="PF06963">
    <property type="entry name" value="FPN1"/>
    <property type="match status" value="1"/>
</dbReference>
<feature type="transmembrane region" description="Helical" evidence="7">
    <location>
        <begin position="33"/>
        <end position="59"/>
    </location>
</feature>
<feature type="transmembrane region" description="Helical" evidence="7">
    <location>
        <begin position="267"/>
        <end position="291"/>
    </location>
</feature>
<keyword evidence="4 7" id="KW-0812">Transmembrane</keyword>
<feature type="transmembrane region" description="Helical" evidence="7">
    <location>
        <begin position="115"/>
        <end position="133"/>
    </location>
</feature>
<feature type="transmembrane region" description="Helical" evidence="7">
    <location>
        <begin position="342"/>
        <end position="363"/>
    </location>
</feature>
<reference evidence="9" key="1">
    <citation type="submission" date="2011-07" db="EMBL/GenBank/DDBJ databases">
        <authorList>
            <consortium name="Caenorhabditis brenneri Sequencing and Analysis Consortium"/>
            <person name="Wilson R.K."/>
        </authorList>
    </citation>
    <scope>NUCLEOTIDE SEQUENCE [LARGE SCALE GENOMIC DNA]</scope>
    <source>
        <strain evidence="9">PB2801</strain>
    </source>
</reference>
<keyword evidence="9" id="KW-1185">Reference proteome</keyword>
<dbReference type="InterPro" id="IPR009716">
    <property type="entry name" value="Ferroportin-1"/>
</dbReference>
<dbReference type="SUPFAM" id="SSF103473">
    <property type="entry name" value="MFS general substrate transporter"/>
    <property type="match status" value="1"/>
</dbReference>
<comment type="similarity">
    <text evidence="2 7">Belongs to the ferroportin (FP) (TC 2.A.100) family. SLC40A subfamily.</text>
</comment>
<feature type="transmembrane region" description="Helical" evidence="7">
    <location>
        <begin position="65"/>
        <end position="81"/>
    </location>
</feature>
<keyword evidence="6 7" id="KW-0472">Membrane</keyword>
<accession>G0M9G0</accession>
<keyword evidence="5 7" id="KW-1133">Transmembrane helix</keyword>
<feature type="transmembrane region" description="Helical" evidence="7">
    <location>
        <begin position="139"/>
        <end position="159"/>
    </location>
</feature>
<dbReference type="GO" id="GO:0016020">
    <property type="term" value="C:membrane"/>
    <property type="evidence" value="ECO:0007669"/>
    <property type="project" value="UniProtKB-SubCell"/>
</dbReference>
<proteinExistence type="inferred from homology"/>
<evidence type="ECO:0000256" key="4">
    <source>
        <dbReference type="ARBA" id="ARBA00022692"/>
    </source>
</evidence>
<evidence type="ECO:0000313" key="8">
    <source>
        <dbReference type="EMBL" id="EGT30967.1"/>
    </source>
</evidence>
<dbReference type="InParanoid" id="G0M9G0"/>
<keyword evidence="3 7" id="KW-0813">Transport</keyword>
<evidence type="ECO:0000256" key="2">
    <source>
        <dbReference type="ARBA" id="ARBA00006279"/>
    </source>
</evidence>
<comment type="subcellular location">
    <subcellularLocation>
        <location evidence="1 7">Membrane</location>
        <topology evidence="1 7">Multi-pass membrane protein</topology>
    </subcellularLocation>
</comment>
<dbReference type="OrthoDB" id="648861at2759"/>
<dbReference type="HOGENOM" id="CLU_020370_4_0_1"/>
<dbReference type="InterPro" id="IPR036259">
    <property type="entry name" value="MFS_trans_sf"/>
</dbReference>
<dbReference type="Proteomes" id="UP000008068">
    <property type="component" value="Unassembled WGS sequence"/>
</dbReference>
<evidence type="ECO:0000313" key="9">
    <source>
        <dbReference type="Proteomes" id="UP000008068"/>
    </source>
</evidence>
<feature type="transmembrane region" description="Helical" evidence="7">
    <location>
        <begin position="196"/>
        <end position="215"/>
    </location>
</feature>
<organism evidence="9">
    <name type="scientific">Caenorhabditis brenneri</name>
    <name type="common">Nematode worm</name>
    <dbReference type="NCBI Taxonomy" id="135651"/>
    <lineage>
        <taxon>Eukaryota</taxon>
        <taxon>Metazoa</taxon>
        <taxon>Ecdysozoa</taxon>
        <taxon>Nematoda</taxon>
        <taxon>Chromadorea</taxon>
        <taxon>Rhabditida</taxon>
        <taxon>Rhabditina</taxon>
        <taxon>Rhabditomorpha</taxon>
        <taxon>Rhabditoidea</taxon>
        <taxon>Rhabditidae</taxon>
        <taxon>Peloderinae</taxon>
        <taxon>Caenorhabditis</taxon>
    </lineage>
</organism>
<evidence type="ECO:0000256" key="3">
    <source>
        <dbReference type="ARBA" id="ARBA00022448"/>
    </source>
</evidence>
<dbReference type="PANTHER" id="PTHR11660:SF69">
    <property type="entry name" value="SOLUTE CARRIER FAMILY 40 MEMBER"/>
    <property type="match status" value="1"/>
</dbReference>
<dbReference type="GO" id="GO:0005381">
    <property type="term" value="F:iron ion transmembrane transporter activity"/>
    <property type="evidence" value="ECO:0007669"/>
    <property type="project" value="UniProtKB-UniRule"/>
</dbReference>
<feature type="transmembrane region" description="Helical" evidence="7">
    <location>
        <begin position="369"/>
        <end position="391"/>
    </location>
</feature>
<evidence type="ECO:0000256" key="5">
    <source>
        <dbReference type="ARBA" id="ARBA00022989"/>
    </source>
</evidence>
<keyword evidence="7" id="KW-0406">Ion transport</keyword>
<dbReference type="AlphaFoldDB" id="G0M9G0"/>
<evidence type="ECO:0000256" key="1">
    <source>
        <dbReference type="ARBA" id="ARBA00004141"/>
    </source>
</evidence>
<dbReference type="STRING" id="135651.G0M9G0"/>
<dbReference type="Gene3D" id="1.20.1250.20">
    <property type="entry name" value="MFS general substrate transporter like domains"/>
    <property type="match status" value="1"/>
</dbReference>
<dbReference type="OMA" id="YPVFISY"/>
<name>G0M9G0_CAEBE</name>